<accession>A0AAD2CSF8</accession>
<protein>
    <submittedName>
        <fullName evidence="1">Uncharacterized protein</fullName>
    </submittedName>
</protein>
<evidence type="ECO:0000313" key="1">
    <source>
        <dbReference type="EMBL" id="CAJ1945062.1"/>
    </source>
</evidence>
<dbReference type="EMBL" id="CAKOGP040001325">
    <property type="protein sequence ID" value="CAJ1945062.1"/>
    <property type="molecule type" value="Genomic_DNA"/>
</dbReference>
<evidence type="ECO:0000313" key="2">
    <source>
        <dbReference type="Proteomes" id="UP001295423"/>
    </source>
</evidence>
<sequence length="145" mass="16344">MPQLQLPLFKLSLAIKWNVLPCQEQGWRMNQDWILGGGMLLAQSCLFGRDDWESQQSFVDLATLFSTPLDNSGYSDSVFLNPMALALFEDPAWYQSNYTFVYSKSTFSLGAGHYFVEEICLNRQENENNGGMVAGVGTEIPNRSK</sequence>
<proteinExistence type="predicted"/>
<organism evidence="1 2">
    <name type="scientific">Cylindrotheca closterium</name>
    <dbReference type="NCBI Taxonomy" id="2856"/>
    <lineage>
        <taxon>Eukaryota</taxon>
        <taxon>Sar</taxon>
        <taxon>Stramenopiles</taxon>
        <taxon>Ochrophyta</taxon>
        <taxon>Bacillariophyta</taxon>
        <taxon>Bacillariophyceae</taxon>
        <taxon>Bacillariophycidae</taxon>
        <taxon>Bacillariales</taxon>
        <taxon>Bacillariaceae</taxon>
        <taxon>Cylindrotheca</taxon>
    </lineage>
</organism>
<dbReference type="Proteomes" id="UP001295423">
    <property type="component" value="Unassembled WGS sequence"/>
</dbReference>
<dbReference type="AlphaFoldDB" id="A0AAD2CSF8"/>
<gene>
    <name evidence="1" type="ORF">CYCCA115_LOCUS9207</name>
</gene>
<keyword evidence="2" id="KW-1185">Reference proteome</keyword>
<reference evidence="1" key="1">
    <citation type="submission" date="2023-08" db="EMBL/GenBank/DDBJ databases">
        <authorList>
            <person name="Audoor S."/>
            <person name="Bilcke G."/>
        </authorList>
    </citation>
    <scope>NUCLEOTIDE SEQUENCE</scope>
</reference>
<name>A0AAD2CSF8_9STRA</name>
<comment type="caution">
    <text evidence="1">The sequence shown here is derived from an EMBL/GenBank/DDBJ whole genome shotgun (WGS) entry which is preliminary data.</text>
</comment>